<dbReference type="RefSeq" id="WP_220807680.1">
    <property type="nucleotide sequence ID" value="NZ_BPMK01000006.1"/>
</dbReference>
<sequence length="317" mass="35288">MPPPTEAQTGYQAGFHRRWHWLHDRHVRDLAWLLDAPNLLDAAAPRWQGRIASLPQADEATRTWLGAQDQSPHALHEFLDIQPFTRLGRYAEKLLAWYLQHRDDLYAHGVQVRAGQGETIGEFDFLLRRGDALVHWEFATKLYLLESGGHGRHADYFVGPGLADTLGAKVRKIMEQQLALSAHPAARLPLPVVQAQALVKGWLFYEECTPECPPGIATGHCRGFWRPLAHVAALRADAFMVLPRLRWLAPARVEEGDAVFPDAGALAANLGALFGASSAPVLVALLRREGADLLEADRGFIVPDDWRERAAARREAP</sequence>
<evidence type="ECO:0000313" key="1">
    <source>
        <dbReference type="EMBL" id="GIZ51507.1"/>
    </source>
</evidence>
<proteinExistence type="predicted"/>
<name>A0ABQ4Q2U4_9BURK</name>
<gene>
    <name evidence="1" type="ORF">NCCP691_15210</name>
</gene>
<organism evidence="1 2">
    <name type="scientific">Noviherbaspirillum aridicola</name>
    <dbReference type="NCBI Taxonomy" id="2849687"/>
    <lineage>
        <taxon>Bacteria</taxon>
        <taxon>Pseudomonadati</taxon>
        <taxon>Pseudomonadota</taxon>
        <taxon>Betaproteobacteria</taxon>
        <taxon>Burkholderiales</taxon>
        <taxon>Oxalobacteraceae</taxon>
        <taxon>Noviherbaspirillum</taxon>
    </lineage>
</organism>
<dbReference type="EMBL" id="BPMK01000006">
    <property type="protein sequence ID" value="GIZ51507.1"/>
    <property type="molecule type" value="Genomic_DNA"/>
</dbReference>
<evidence type="ECO:0008006" key="3">
    <source>
        <dbReference type="Google" id="ProtNLM"/>
    </source>
</evidence>
<dbReference type="Proteomes" id="UP000887222">
    <property type="component" value="Unassembled WGS sequence"/>
</dbReference>
<reference evidence="1 2" key="1">
    <citation type="journal article" date="2022" name="Int. J. Syst. Evol. Microbiol.">
        <title>Noviherbaspirillum aridicola sp. nov., isolated from an arid soil in Pakistan.</title>
        <authorList>
            <person name="Khan I.U."/>
            <person name="Saqib M."/>
            <person name="Amin A."/>
            <person name="Hussain F."/>
            <person name="Li L."/>
            <person name="Liu Y.H."/>
            <person name="Fang B.Z."/>
            <person name="Ahmed I."/>
            <person name="Li W.J."/>
        </authorList>
    </citation>
    <scope>NUCLEOTIDE SEQUENCE [LARGE SCALE GENOMIC DNA]</scope>
    <source>
        <strain evidence="1 2">NCCP-691</strain>
    </source>
</reference>
<dbReference type="InterPro" id="IPR015003">
    <property type="entry name" value="DUF1853"/>
</dbReference>
<evidence type="ECO:0000313" key="2">
    <source>
        <dbReference type="Proteomes" id="UP000887222"/>
    </source>
</evidence>
<comment type="caution">
    <text evidence="1">The sequence shown here is derived from an EMBL/GenBank/DDBJ whole genome shotgun (WGS) entry which is preliminary data.</text>
</comment>
<dbReference type="Pfam" id="PF08907">
    <property type="entry name" value="DUF1853"/>
    <property type="match status" value="1"/>
</dbReference>
<accession>A0ABQ4Q2U4</accession>
<protein>
    <recommendedName>
        <fullName evidence="3">DUF1853 family protein</fullName>
    </recommendedName>
</protein>
<keyword evidence="2" id="KW-1185">Reference proteome</keyword>